<name>A0A6J6JM09_9ZZZZ</name>
<dbReference type="AlphaFoldDB" id="A0A6J6JM09"/>
<proteinExistence type="predicted"/>
<organism evidence="1">
    <name type="scientific">freshwater metagenome</name>
    <dbReference type="NCBI Taxonomy" id="449393"/>
    <lineage>
        <taxon>unclassified sequences</taxon>
        <taxon>metagenomes</taxon>
        <taxon>ecological metagenomes</taxon>
    </lineage>
</organism>
<reference evidence="1" key="1">
    <citation type="submission" date="2020-05" db="EMBL/GenBank/DDBJ databases">
        <authorList>
            <person name="Chiriac C."/>
            <person name="Salcher M."/>
            <person name="Ghai R."/>
            <person name="Kavagutti S V."/>
        </authorList>
    </citation>
    <scope>NUCLEOTIDE SEQUENCE</scope>
</reference>
<sequence length="498" mass="54463">MKNGRCLPWALALSLVIPLAAVVPAQANEEYGQIVSIPAPAGSEGVSVDEYGGFERFSSREVVWRPDGSSRYQSWFCNEGNTGSGDCNLDDPEKHFASNAILPFCQSNLQENCVEALEIGLIGQPLESASFMRHVNVPTLPEIKSQGLIGGGSTPLFQSSFVHGGGQTTYAANVVAQIGYDRASRTFVTKSLNVGVYAYNEKQGPSIHMDITSEWTDDQGKAVRRVGFRAPRECRWSEQGRCGVEQAFAPGVEVRLTMRVPDTFTGWFRGRLKSPQISISRFSPSNSKISVTAQPVDVARLHTVVSSSEASPEQRAAILKNAGSGRFFRGGGRSMIFSHWGDFNYLELFRETSKDKAAGRTSHWSFSTVDNSSNNQCLASKSRVLGIVTTNATVYNGVVPTFRNGQLSYDVAGLHYLPNGELNLGSYDLVMRSDVARCLYGFSKAPLNAKVSVVNNKGERFTATTVVGEKNGWLRLAAYGFTFSQKTIKVKITQKKKR</sequence>
<dbReference type="EMBL" id="CAEZVT010000086">
    <property type="protein sequence ID" value="CAB4638036.1"/>
    <property type="molecule type" value="Genomic_DNA"/>
</dbReference>
<gene>
    <name evidence="1" type="ORF">UFOPK2131_00717</name>
</gene>
<evidence type="ECO:0000313" key="1">
    <source>
        <dbReference type="EMBL" id="CAB4638036.1"/>
    </source>
</evidence>
<protein>
    <submittedName>
        <fullName evidence="1">Unannotated protein</fullName>
    </submittedName>
</protein>
<accession>A0A6J6JM09</accession>